<feature type="repeat" description="WD" evidence="3">
    <location>
        <begin position="1117"/>
        <end position="1159"/>
    </location>
</feature>
<dbReference type="Gene3D" id="3.40.50.300">
    <property type="entry name" value="P-loop containing nucleotide triphosphate hydrolases"/>
    <property type="match status" value="1"/>
</dbReference>
<accession>A0A1U7IHR1</accession>
<dbReference type="InterPro" id="IPR015943">
    <property type="entry name" value="WD40/YVTN_repeat-like_dom_sf"/>
</dbReference>
<dbReference type="AlphaFoldDB" id="A0A1U7IHR1"/>
<comment type="caution">
    <text evidence="7">The sequence shown here is derived from an EMBL/GenBank/DDBJ whole genome shotgun (WGS) entry which is preliminary data.</text>
</comment>
<dbReference type="SUPFAM" id="SSF52540">
    <property type="entry name" value="P-loop containing nucleoside triphosphate hydrolases"/>
    <property type="match status" value="1"/>
</dbReference>
<dbReference type="PANTHER" id="PTHR19879:SF9">
    <property type="entry name" value="TRANSCRIPTION INITIATION FACTOR TFIID SUBUNIT 5"/>
    <property type="match status" value="1"/>
</dbReference>
<evidence type="ECO:0000259" key="5">
    <source>
        <dbReference type="Pfam" id="PF00656"/>
    </source>
</evidence>
<dbReference type="SUPFAM" id="SSF50978">
    <property type="entry name" value="WD40 repeat-like"/>
    <property type="match status" value="1"/>
</dbReference>
<proteinExistence type="predicted"/>
<dbReference type="Pfam" id="PF00656">
    <property type="entry name" value="Peptidase_C14"/>
    <property type="match status" value="1"/>
</dbReference>
<dbReference type="PROSITE" id="PS00678">
    <property type="entry name" value="WD_REPEATS_1"/>
    <property type="match status" value="2"/>
</dbReference>
<dbReference type="InterPro" id="IPR011600">
    <property type="entry name" value="Pept_C14_caspase"/>
</dbReference>
<keyword evidence="2" id="KW-0677">Repeat</keyword>
<gene>
    <name evidence="7" type="ORF">NIES2119_16310</name>
</gene>
<sequence length="1194" mass="135846">MARYALVIGISEYQSPRLGNLQKPVADAEAVAQILVQYGDFQTVKRFPVRWKDQNTAELATKKVTGVELGRELKTFLQEQAAHHEALIYFSGHGFTVYDNLGQQKGYLAASDCQVEVGENHQVSEQRYGISLDSFNELIRDSQLSSLVVLLDCCHSGYFLERQLIKQTLTAFSSQKDYYLITACRSYEDALAIKTEDYSIFTNVVLKGLAPENASRNRRVSGDRLFDYVSSELKAVFQEPIRMGWGRSIILVTYPQLKLTPNGEKEFNRENPYRGLYSFESEQAQYFFGREQAIRALLDRINNNRFLAVIGASGCGKSSLVKAGLLAYLKDNQIPGSSQWEIEIFTPGKHPLTKLIEILDRQHKQNQPFVIFIDQLEEIFTLCEDDAERQSFIHLMAEEVTNSDRLTRIIVTIRTDFLDRCAAYPEAATLINRSHPTTYVVTPLSRSELEEAIKEPATLHGVKFQQGLITQIADDVDDQPGALPLLQYALKELWRVCIEKPEIPEKFLTWKGYKEIRGVKGALENRANLLYQSFSSTDQVFVHRMFMELVQLSDENQVTRRRTVFERLEAIADSIEQLRRVVQLLADQRLIVTDKDTVEVAHEALLTEWNLLRSWIEEDKENIRLSRLLETECHEWQVRFKKSDEALLTGAKLATIAEWKDKNQPKLPVEEAEFLQKSLAKRDREIQEELEQERQLREAAEARAKAEAEKAEQERVAALAKIETALEAEARAKAEAREAEAKTKVQKQRTRFAIVAAILAPLIIGVGLFVEGKKRESDAIAVGALISKAQDNFEKHQQLEALIASIQALDRMKKINSSNPTYLTQLQKVIYNVREHNRLEGHKKIVNAVNYSPNGKIIISGSEDKTIIVWDATGQKIKVISGHKKPIYGISFNHFNHKQIMFASASFDKTVMLWSEKGNKLIFPLISHQEAVFNISFSPDNYTLASISGDGTIKLWDIKTGKLRKTIKDKKWITKEITTAYSIDINPKNKFIIASSGYLDGRFNLWNLAVSEQPLALYIMGLNNNIIITKVKFNHSGTILALASSDGTILLWSVEKNKIIGKIKAHDEIIYSLAFSPNDQLIASGSQDKIVKIWNIKEIENFENSKKQSLLTPIDILRGHYGAINDIQFHPKNSQILVTASDDKTIRIWQTKKQNLNTINSLEINKILKYSCGLVEEYIANKNMYENIRSICFK</sequence>
<dbReference type="Pfam" id="PF00400">
    <property type="entry name" value="WD40"/>
    <property type="match status" value="6"/>
</dbReference>
<dbReference type="InterPro" id="IPR049052">
    <property type="entry name" value="nSTAND1"/>
</dbReference>
<dbReference type="RefSeq" id="WP_073594558.1">
    <property type="nucleotide sequence ID" value="NZ_MRCE01000015.1"/>
</dbReference>
<dbReference type="Gene3D" id="3.40.50.1460">
    <property type="match status" value="1"/>
</dbReference>
<organism evidence="7 8">
    <name type="scientific">[Phormidium ambiguum] IAM M-71</name>
    <dbReference type="NCBI Taxonomy" id="454136"/>
    <lineage>
        <taxon>Bacteria</taxon>
        <taxon>Bacillati</taxon>
        <taxon>Cyanobacteriota</taxon>
        <taxon>Cyanophyceae</taxon>
        <taxon>Oscillatoriophycideae</taxon>
        <taxon>Aerosakkonematales</taxon>
        <taxon>Aerosakkonemataceae</taxon>
        <taxon>Floridanema</taxon>
    </lineage>
</organism>
<keyword evidence="4" id="KW-0175">Coiled coil</keyword>
<evidence type="ECO:0000313" key="7">
    <source>
        <dbReference type="EMBL" id="OKH36593.1"/>
    </source>
</evidence>
<dbReference type="PROSITE" id="PS50082">
    <property type="entry name" value="WD_REPEATS_2"/>
    <property type="match status" value="6"/>
</dbReference>
<dbReference type="OrthoDB" id="464342at2"/>
<feature type="repeat" description="WD" evidence="3">
    <location>
        <begin position="1063"/>
        <end position="1104"/>
    </location>
</feature>
<feature type="domain" description="Peptidase C14 caspase" evidence="5">
    <location>
        <begin position="3"/>
        <end position="233"/>
    </location>
</feature>
<evidence type="ECO:0000259" key="6">
    <source>
        <dbReference type="Pfam" id="PF20703"/>
    </source>
</evidence>
<evidence type="ECO:0000256" key="3">
    <source>
        <dbReference type="PROSITE-ProRule" id="PRU00221"/>
    </source>
</evidence>
<dbReference type="STRING" id="454136.NIES2119_16310"/>
<evidence type="ECO:0000256" key="1">
    <source>
        <dbReference type="ARBA" id="ARBA00022574"/>
    </source>
</evidence>
<dbReference type="EMBL" id="MRCE01000015">
    <property type="protein sequence ID" value="OKH36593.1"/>
    <property type="molecule type" value="Genomic_DNA"/>
</dbReference>
<dbReference type="InterPro" id="IPR036322">
    <property type="entry name" value="WD40_repeat_dom_sf"/>
</dbReference>
<feature type="domain" description="Novel STAND NTPase 1" evidence="6">
    <location>
        <begin position="272"/>
        <end position="640"/>
    </location>
</feature>
<protein>
    <submittedName>
        <fullName evidence="7">Uncharacterized protein</fullName>
    </submittedName>
</protein>
<feature type="repeat" description="WD" evidence="3">
    <location>
        <begin position="880"/>
        <end position="915"/>
    </location>
</feature>
<dbReference type="InterPro" id="IPR019775">
    <property type="entry name" value="WD40_repeat_CS"/>
</dbReference>
<dbReference type="PANTHER" id="PTHR19879">
    <property type="entry name" value="TRANSCRIPTION INITIATION FACTOR TFIID"/>
    <property type="match status" value="1"/>
</dbReference>
<feature type="repeat" description="WD" evidence="3">
    <location>
        <begin position="1028"/>
        <end position="1062"/>
    </location>
</feature>
<dbReference type="InterPro" id="IPR001680">
    <property type="entry name" value="WD40_rpt"/>
</dbReference>
<feature type="repeat" description="WD" evidence="3">
    <location>
        <begin position="839"/>
        <end position="871"/>
    </location>
</feature>
<dbReference type="Gene3D" id="2.130.10.10">
    <property type="entry name" value="YVTN repeat-like/Quinoprotein amine dehydrogenase"/>
    <property type="match status" value="2"/>
</dbReference>
<reference evidence="7 8" key="1">
    <citation type="submission" date="2016-11" db="EMBL/GenBank/DDBJ databases">
        <title>Draft Genome Sequences of Nine Cyanobacterial Strains from Diverse Habitats.</title>
        <authorList>
            <person name="Zhu T."/>
            <person name="Hou S."/>
            <person name="Lu X."/>
            <person name="Hess W.R."/>
        </authorList>
    </citation>
    <scope>NUCLEOTIDE SEQUENCE [LARGE SCALE GENOMIC DNA]</scope>
    <source>
        <strain evidence="7 8">IAM M-71</strain>
    </source>
</reference>
<feature type="repeat" description="WD" evidence="3">
    <location>
        <begin position="925"/>
        <end position="966"/>
    </location>
</feature>
<keyword evidence="1 3" id="KW-0853">WD repeat</keyword>
<dbReference type="InterPro" id="IPR029030">
    <property type="entry name" value="Caspase-like_dom_sf"/>
</dbReference>
<dbReference type="GO" id="GO:0004197">
    <property type="term" value="F:cysteine-type endopeptidase activity"/>
    <property type="evidence" value="ECO:0007669"/>
    <property type="project" value="InterPro"/>
</dbReference>
<dbReference type="SUPFAM" id="SSF52129">
    <property type="entry name" value="Caspase-like"/>
    <property type="match status" value="1"/>
</dbReference>
<dbReference type="GO" id="GO:0006508">
    <property type="term" value="P:proteolysis"/>
    <property type="evidence" value="ECO:0007669"/>
    <property type="project" value="InterPro"/>
</dbReference>
<dbReference type="PROSITE" id="PS50294">
    <property type="entry name" value="WD_REPEATS_REGION"/>
    <property type="match status" value="4"/>
</dbReference>
<evidence type="ECO:0000313" key="8">
    <source>
        <dbReference type="Proteomes" id="UP000185860"/>
    </source>
</evidence>
<feature type="coiled-coil region" evidence="4">
    <location>
        <begin position="672"/>
        <end position="751"/>
    </location>
</feature>
<dbReference type="Proteomes" id="UP000185860">
    <property type="component" value="Unassembled WGS sequence"/>
</dbReference>
<name>A0A1U7IHR1_9CYAN</name>
<dbReference type="Pfam" id="PF20703">
    <property type="entry name" value="nSTAND1"/>
    <property type="match status" value="1"/>
</dbReference>
<evidence type="ECO:0000256" key="4">
    <source>
        <dbReference type="SAM" id="Coils"/>
    </source>
</evidence>
<evidence type="ECO:0000256" key="2">
    <source>
        <dbReference type="ARBA" id="ARBA00022737"/>
    </source>
</evidence>
<dbReference type="InterPro" id="IPR027417">
    <property type="entry name" value="P-loop_NTPase"/>
</dbReference>
<dbReference type="InterPro" id="IPR020472">
    <property type="entry name" value="WD40_PAC1"/>
</dbReference>
<dbReference type="SMART" id="SM00320">
    <property type="entry name" value="WD40"/>
    <property type="match status" value="7"/>
</dbReference>
<dbReference type="CDD" id="cd00200">
    <property type="entry name" value="WD40"/>
    <property type="match status" value="1"/>
</dbReference>
<dbReference type="PRINTS" id="PR00320">
    <property type="entry name" value="GPROTEINBRPT"/>
</dbReference>